<dbReference type="HOGENOM" id="CLU_075520_0_0_6"/>
<dbReference type="AlphaFoldDB" id="G3J1B2"/>
<keyword evidence="3" id="KW-0813">Transport</keyword>
<dbReference type="GO" id="GO:0005886">
    <property type="term" value="C:plasma membrane"/>
    <property type="evidence" value="ECO:0007669"/>
    <property type="project" value="UniProtKB-SubCell"/>
</dbReference>
<dbReference type="RefSeq" id="WP_006893457.1">
    <property type="nucleotide sequence ID" value="NZ_JH109153.1"/>
</dbReference>
<evidence type="ECO:0000256" key="7">
    <source>
        <dbReference type="ARBA" id="ARBA00022723"/>
    </source>
</evidence>
<comment type="similarity">
    <text evidence="2">Belongs to the HupC/HyaC/HydC family.</text>
</comment>
<dbReference type="GO" id="GO:0005506">
    <property type="term" value="F:iron ion binding"/>
    <property type="evidence" value="ECO:0007669"/>
    <property type="project" value="InterPro"/>
</dbReference>
<dbReference type="FunFam" id="1.20.950.20:FF:000003">
    <property type="entry name" value="Ni/Fe-hydrogenase 1 b-type cytochrome subunit"/>
    <property type="match status" value="1"/>
</dbReference>
<evidence type="ECO:0000256" key="4">
    <source>
        <dbReference type="ARBA" id="ARBA00022475"/>
    </source>
</evidence>
<feature type="domain" description="Cytochrome b561 bacterial/Ni-hydrogenase" evidence="15">
    <location>
        <begin position="73"/>
        <end position="280"/>
    </location>
</feature>
<protein>
    <submittedName>
        <fullName evidence="16">Ni/Fe-hydrogenase, b-type cytochrome subunit</fullName>
    </submittedName>
</protein>
<organism evidence="16 17">
    <name type="scientific">Methylobacter tundripaludum (strain ATCC BAA-1195 / DSM 17260 / SV96)</name>
    <dbReference type="NCBI Taxonomy" id="697282"/>
    <lineage>
        <taxon>Bacteria</taxon>
        <taxon>Pseudomonadati</taxon>
        <taxon>Pseudomonadota</taxon>
        <taxon>Gammaproteobacteria</taxon>
        <taxon>Methylococcales</taxon>
        <taxon>Methylococcaceae</taxon>
        <taxon>Methylobacter</taxon>
    </lineage>
</organism>
<evidence type="ECO:0000256" key="12">
    <source>
        <dbReference type="ARBA" id="ARBA00056801"/>
    </source>
</evidence>
<name>G3J1B2_METTV</name>
<feature type="transmembrane region" description="Helical" evidence="14">
    <location>
        <begin position="246"/>
        <end position="263"/>
    </location>
</feature>
<dbReference type="GO" id="GO:0009055">
    <property type="term" value="F:electron transfer activity"/>
    <property type="evidence" value="ECO:0007669"/>
    <property type="project" value="InterPro"/>
</dbReference>
<feature type="region of interest" description="Disordered" evidence="13">
    <location>
        <begin position="1"/>
        <end position="30"/>
    </location>
</feature>
<feature type="compositionally biased region" description="Polar residues" evidence="13">
    <location>
        <begin position="1"/>
        <end position="18"/>
    </location>
</feature>
<dbReference type="PRINTS" id="PR00161">
    <property type="entry name" value="NIHGNASECYTB"/>
</dbReference>
<dbReference type="InterPro" id="IPR000516">
    <property type="entry name" value="Ni-dep_Hydgase_cyt-B"/>
</dbReference>
<evidence type="ECO:0000256" key="6">
    <source>
        <dbReference type="ARBA" id="ARBA00022692"/>
    </source>
</evidence>
<dbReference type="Gene3D" id="1.20.950.20">
    <property type="entry name" value="Transmembrane di-heme cytochromes, Chain C"/>
    <property type="match status" value="1"/>
</dbReference>
<dbReference type="PANTHER" id="PTHR30485:SF0">
    <property type="entry name" value="NI_FE-HYDROGENASE 1 B-TYPE CYTOCHROME SUBUNIT-RELATED"/>
    <property type="match status" value="1"/>
</dbReference>
<keyword evidence="9 14" id="KW-1133">Transmembrane helix</keyword>
<reference evidence="16 17" key="1">
    <citation type="submission" date="2011-06" db="EMBL/GenBank/DDBJ databases">
        <title>Genomic sequence of Methylobacter tundripaludum SV96.</title>
        <authorList>
            <consortium name="US DOE Joint Genome Institute"/>
            <person name="Lucas S."/>
            <person name="Han J."/>
            <person name="Lapidus A."/>
            <person name="Cheng J.-F."/>
            <person name="Goodwin L."/>
            <person name="Pitluck S."/>
            <person name="Held B."/>
            <person name="Detter J.C."/>
            <person name="Han C."/>
            <person name="Tapia R."/>
            <person name="Land M."/>
            <person name="Hauser L."/>
            <person name="Kyrpides N."/>
            <person name="Ivanova N."/>
            <person name="Ovchinnikova G."/>
            <person name="Pagani I."/>
            <person name="Klotz M.G."/>
            <person name="Dispirito A.A."/>
            <person name="Murrell J.C."/>
            <person name="Dunfield P."/>
            <person name="Kalyuzhnaya M.G."/>
            <person name="Svenning M."/>
            <person name="Trotsenko Y.A."/>
            <person name="Stein L.Y."/>
            <person name="Woyke T."/>
        </authorList>
    </citation>
    <scope>NUCLEOTIDE SEQUENCE [LARGE SCALE GENOMIC DNA]</scope>
    <source>
        <strain evidence="17">ATCC BAA-1195 / DSM 17260 / SV96</strain>
    </source>
</reference>
<keyword evidence="17" id="KW-1185">Reference proteome</keyword>
<dbReference type="InterPro" id="IPR011577">
    <property type="entry name" value="Cyt_b561_bac/Ni-Hgenase"/>
</dbReference>
<evidence type="ECO:0000256" key="5">
    <source>
        <dbReference type="ARBA" id="ARBA00022617"/>
    </source>
</evidence>
<comment type="subcellular location">
    <subcellularLocation>
        <location evidence="1">Cell membrane</location>
        <topology evidence="1">Multi-pass membrane protein</topology>
    </subcellularLocation>
</comment>
<evidence type="ECO:0000313" key="17">
    <source>
        <dbReference type="Proteomes" id="UP000004664"/>
    </source>
</evidence>
<keyword evidence="6 14" id="KW-0812">Transmembrane</keyword>
<dbReference type="SUPFAM" id="SSF81342">
    <property type="entry name" value="Transmembrane di-heme cytochromes"/>
    <property type="match status" value="1"/>
</dbReference>
<evidence type="ECO:0000256" key="8">
    <source>
        <dbReference type="ARBA" id="ARBA00022982"/>
    </source>
</evidence>
<dbReference type="InterPro" id="IPR016174">
    <property type="entry name" value="Di-haem_cyt_TM"/>
</dbReference>
<dbReference type="STRING" id="697282.Mettu_4137"/>
<keyword evidence="7" id="KW-0479">Metal-binding</keyword>
<sequence>MTEPTLISNAVDASSTKPSPEGEGWVRGNKNLFTPPYPDLIMPDSPVRHPAGECKSAPGEFVPEGEGAHAVYVYEKPVRLWHSLNALVIVALTVTGYLIASPLATVGGEASDHFVMGYVRFLHFAAGYLLAIGLLFRAYWAYAGNEHARQIFLPPLLSRDFWQGVGHEILWYAFLVKEPKKYIGHNPLAVLFMHFVFVWGMVFMIVTGFALYGEGTGQGSWQHALFSSWVLPIFGDSQNLHSWHHLIMWLIVCFVLAHIYVAVREDKLSRQSILSSIVTGWRTFKDDKPVDDVH</sequence>
<accession>G3J1B2</accession>
<dbReference type="Pfam" id="PF01292">
    <property type="entry name" value="Ni_hydr_CYTB"/>
    <property type="match status" value="1"/>
</dbReference>
<keyword evidence="4" id="KW-1003">Cell membrane</keyword>
<dbReference type="InterPro" id="IPR051542">
    <property type="entry name" value="Hydrogenase_cytochrome"/>
</dbReference>
<evidence type="ECO:0000256" key="3">
    <source>
        <dbReference type="ARBA" id="ARBA00022448"/>
    </source>
</evidence>
<evidence type="ECO:0000256" key="1">
    <source>
        <dbReference type="ARBA" id="ARBA00004651"/>
    </source>
</evidence>
<evidence type="ECO:0000256" key="14">
    <source>
        <dbReference type="SAM" id="Phobius"/>
    </source>
</evidence>
<evidence type="ECO:0000259" key="15">
    <source>
        <dbReference type="Pfam" id="PF01292"/>
    </source>
</evidence>
<evidence type="ECO:0000256" key="2">
    <source>
        <dbReference type="ARBA" id="ARBA00008622"/>
    </source>
</evidence>
<evidence type="ECO:0000256" key="10">
    <source>
        <dbReference type="ARBA" id="ARBA00023004"/>
    </source>
</evidence>
<dbReference type="GO" id="GO:0022904">
    <property type="term" value="P:respiratory electron transport chain"/>
    <property type="evidence" value="ECO:0007669"/>
    <property type="project" value="InterPro"/>
</dbReference>
<keyword evidence="10" id="KW-0408">Iron</keyword>
<dbReference type="eggNOG" id="COG1969">
    <property type="taxonomic scope" value="Bacteria"/>
</dbReference>
<keyword evidence="5" id="KW-0349">Heme</keyword>
<evidence type="ECO:0000256" key="9">
    <source>
        <dbReference type="ARBA" id="ARBA00022989"/>
    </source>
</evidence>
<keyword evidence="11 14" id="KW-0472">Membrane</keyword>
<comment type="function">
    <text evidence="12">Probable b-type cytochrome.</text>
</comment>
<proteinExistence type="inferred from homology"/>
<dbReference type="PROSITE" id="PS00883">
    <property type="entry name" value="NI_HGENASE_CYTB_2"/>
    <property type="match status" value="1"/>
</dbReference>
<evidence type="ECO:0000256" key="11">
    <source>
        <dbReference type="ARBA" id="ARBA00023136"/>
    </source>
</evidence>
<evidence type="ECO:0000256" key="13">
    <source>
        <dbReference type="SAM" id="MobiDB-lite"/>
    </source>
</evidence>
<gene>
    <name evidence="16" type="ORF">Mettu_4137</name>
</gene>
<feature type="transmembrane region" description="Helical" evidence="14">
    <location>
        <begin position="80"/>
        <end position="100"/>
    </location>
</feature>
<feature type="transmembrane region" description="Helical" evidence="14">
    <location>
        <begin position="121"/>
        <end position="140"/>
    </location>
</feature>
<dbReference type="Proteomes" id="UP000004664">
    <property type="component" value="Unassembled WGS sequence"/>
</dbReference>
<dbReference type="NCBIfam" id="TIGR02125">
    <property type="entry name" value="CytB-hydogenase"/>
    <property type="match status" value="1"/>
</dbReference>
<dbReference type="GO" id="GO:0020037">
    <property type="term" value="F:heme binding"/>
    <property type="evidence" value="ECO:0007669"/>
    <property type="project" value="TreeGrafter"/>
</dbReference>
<dbReference type="PANTHER" id="PTHR30485">
    <property type="entry name" value="NI/FE-HYDROGENASE 1 B-TYPE CYTOCHROME SUBUNIT"/>
    <property type="match status" value="1"/>
</dbReference>
<feature type="transmembrane region" description="Helical" evidence="14">
    <location>
        <begin position="188"/>
        <end position="212"/>
    </location>
</feature>
<keyword evidence="8" id="KW-0249">Electron transport</keyword>
<evidence type="ECO:0000313" key="16">
    <source>
        <dbReference type="EMBL" id="EGW20984.1"/>
    </source>
</evidence>
<dbReference type="EMBL" id="JH109153">
    <property type="protein sequence ID" value="EGW20984.1"/>
    <property type="molecule type" value="Genomic_DNA"/>
</dbReference>